<dbReference type="InterPro" id="IPR015967">
    <property type="entry name" value="Rcmb_RecR_Znf"/>
</dbReference>
<dbReference type="OrthoDB" id="9802672at2"/>
<dbReference type="InterPro" id="IPR006171">
    <property type="entry name" value="TOPRIM_dom"/>
</dbReference>
<keyword evidence="3 7" id="KW-0863">Zinc-finger</keyword>
<evidence type="ECO:0000256" key="7">
    <source>
        <dbReference type="HAMAP-Rule" id="MF_00017"/>
    </source>
</evidence>
<gene>
    <name evidence="7 9" type="primary">recR</name>
    <name evidence="9" type="ORF">UDIV_0820</name>
</gene>
<keyword evidence="10" id="KW-1185">Reference proteome</keyword>
<dbReference type="SUPFAM" id="SSF111304">
    <property type="entry name" value="Recombination protein RecR"/>
    <property type="match status" value="1"/>
</dbReference>
<dbReference type="InterPro" id="IPR023627">
    <property type="entry name" value="Rcmb_RecR"/>
</dbReference>
<dbReference type="Gene3D" id="1.10.8.420">
    <property type="entry name" value="RecR Domain 1"/>
    <property type="match status" value="1"/>
</dbReference>
<dbReference type="Proteomes" id="UP000028537">
    <property type="component" value="Unassembled WGS sequence"/>
</dbReference>
<dbReference type="Pfam" id="PF21176">
    <property type="entry name" value="RecR_HhH"/>
    <property type="match status" value="1"/>
</dbReference>
<dbReference type="CDD" id="cd01025">
    <property type="entry name" value="TOPRIM_recR"/>
    <property type="match status" value="1"/>
</dbReference>
<comment type="caution">
    <text evidence="9">The sequence shown here is derived from an EMBL/GenBank/DDBJ whole genome shotgun (WGS) entry which is preliminary data.</text>
</comment>
<feature type="domain" description="Toprim" evidence="8">
    <location>
        <begin position="80"/>
        <end position="176"/>
    </location>
</feature>
<keyword evidence="4 7" id="KW-0862">Zinc</keyword>
<sequence length="202" mass="22974">MSKPAEFEMLVDALRSLPGVGAKNAKKWAFFLLKQDERYINDFSKRILNAKAKIKRCVSCANLSTNDECDICLNEYRDRSKLMIVTTVEELERIEAANIYQGLYHITEGEISLRKSVMIEHTNLKTLKQRVVDNGFSEVIIATSFTHDGLATAEYILHLLKDLEAVRVYRIGFGIPSNSSIDYADDETLKQAINNKLMMKGF</sequence>
<dbReference type="PANTHER" id="PTHR30446:SF0">
    <property type="entry name" value="RECOMBINATION PROTEIN RECR"/>
    <property type="match status" value="1"/>
</dbReference>
<dbReference type="PANTHER" id="PTHR30446">
    <property type="entry name" value="RECOMBINATION PROTEIN RECR"/>
    <property type="match status" value="1"/>
</dbReference>
<dbReference type="eggNOG" id="COG0353">
    <property type="taxonomic scope" value="Bacteria"/>
</dbReference>
<evidence type="ECO:0000256" key="5">
    <source>
        <dbReference type="ARBA" id="ARBA00023172"/>
    </source>
</evidence>
<evidence type="ECO:0000256" key="3">
    <source>
        <dbReference type="ARBA" id="ARBA00022771"/>
    </source>
</evidence>
<dbReference type="NCBIfam" id="TIGR00615">
    <property type="entry name" value="recR"/>
    <property type="match status" value="1"/>
</dbReference>
<dbReference type="GO" id="GO:0003677">
    <property type="term" value="F:DNA binding"/>
    <property type="evidence" value="ECO:0007669"/>
    <property type="project" value="UniProtKB-UniRule"/>
</dbReference>
<keyword evidence="5 7" id="KW-0233">DNA recombination</keyword>
<dbReference type="EMBL" id="JFDP01000007">
    <property type="protein sequence ID" value="KEZ24095.1"/>
    <property type="molecule type" value="Genomic_DNA"/>
</dbReference>
<organism evidence="9 10">
    <name type="scientific">Ureaplasma diversum NCTC 246</name>
    <dbReference type="NCBI Taxonomy" id="1188241"/>
    <lineage>
        <taxon>Bacteria</taxon>
        <taxon>Bacillati</taxon>
        <taxon>Mycoplasmatota</taxon>
        <taxon>Mycoplasmoidales</taxon>
        <taxon>Mycoplasmoidaceae</taxon>
        <taxon>Ureaplasma</taxon>
    </lineage>
</organism>
<proteinExistence type="inferred from homology"/>
<protein>
    <recommendedName>
        <fullName evidence="7">Recombination protein RecR</fullName>
    </recommendedName>
</protein>
<dbReference type="PROSITE" id="PS01300">
    <property type="entry name" value="RECR"/>
    <property type="match status" value="1"/>
</dbReference>
<comment type="function">
    <text evidence="7">May play a role in DNA repair. It seems to be involved in an RecBC-independent recombinational process of DNA repair. It may act with RecF and RecO.</text>
</comment>
<evidence type="ECO:0000313" key="10">
    <source>
        <dbReference type="Proteomes" id="UP000028537"/>
    </source>
</evidence>
<dbReference type="Gene3D" id="3.40.1360.10">
    <property type="match status" value="1"/>
</dbReference>
<dbReference type="Pfam" id="PF13662">
    <property type="entry name" value="Toprim_4"/>
    <property type="match status" value="1"/>
</dbReference>
<keyword evidence="2 7" id="KW-0227">DNA damage</keyword>
<dbReference type="HAMAP" id="MF_00017">
    <property type="entry name" value="RecR"/>
    <property type="match status" value="1"/>
</dbReference>
<dbReference type="Pfam" id="PF21175">
    <property type="entry name" value="RecR_C"/>
    <property type="match status" value="1"/>
</dbReference>
<name>A0A084F1K3_9BACT</name>
<evidence type="ECO:0000256" key="1">
    <source>
        <dbReference type="ARBA" id="ARBA00022723"/>
    </source>
</evidence>
<reference evidence="9 10" key="1">
    <citation type="submission" date="2014-02" db="EMBL/GenBank/DDBJ databases">
        <title>Genome sequence of Ureaplasma diversum strain 246.</title>
        <authorList>
            <person name="Sirand-Pugnet P."/>
            <person name="Breton M."/>
            <person name="Dordet-Frisoni E."/>
            <person name="Baranowski E."/>
            <person name="Barre A."/>
            <person name="Couture C."/>
            <person name="Dupuy V."/>
            <person name="Gaurivaud P."/>
            <person name="Jacob D."/>
            <person name="Lemaitre C."/>
            <person name="Manso-Silvan L."/>
            <person name="Nikolski M."/>
            <person name="Nouvel L.-X."/>
            <person name="Poumarat F."/>
            <person name="Tardy F."/>
            <person name="Thebault P."/>
            <person name="Theil S."/>
            <person name="Citti C."/>
            <person name="Thiaucourt F."/>
            <person name="Blanchard A."/>
        </authorList>
    </citation>
    <scope>NUCLEOTIDE SEQUENCE [LARGE SCALE GENOMIC DNA]</scope>
    <source>
        <strain evidence="9 10">NCTC 246</strain>
    </source>
</reference>
<dbReference type="GO" id="GO:0006310">
    <property type="term" value="P:DNA recombination"/>
    <property type="evidence" value="ECO:0007669"/>
    <property type="project" value="UniProtKB-UniRule"/>
</dbReference>
<evidence type="ECO:0000256" key="6">
    <source>
        <dbReference type="ARBA" id="ARBA00023204"/>
    </source>
</evidence>
<evidence type="ECO:0000256" key="2">
    <source>
        <dbReference type="ARBA" id="ARBA00022763"/>
    </source>
</evidence>
<dbReference type="InterPro" id="IPR034137">
    <property type="entry name" value="TOPRIM_RecR"/>
</dbReference>
<evidence type="ECO:0000256" key="4">
    <source>
        <dbReference type="ARBA" id="ARBA00022833"/>
    </source>
</evidence>
<dbReference type="PROSITE" id="PS50880">
    <property type="entry name" value="TOPRIM"/>
    <property type="match status" value="1"/>
</dbReference>
<keyword evidence="6 7" id="KW-0234">DNA repair</keyword>
<dbReference type="RefSeq" id="WP_038101687.1">
    <property type="nucleotide sequence ID" value="NZ_JFDP01000007.1"/>
</dbReference>
<accession>A0A084F1K3</accession>
<dbReference type="GO" id="GO:0008270">
    <property type="term" value="F:zinc ion binding"/>
    <property type="evidence" value="ECO:0007669"/>
    <property type="project" value="UniProtKB-KW"/>
</dbReference>
<evidence type="ECO:0000313" key="9">
    <source>
        <dbReference type="EMBL" id="KEZ24095.1"/>
    </source>
</evidence>
<comment type="similarity">
    <text evidence="7">Belongs to the RecR family.</text>
</comment>
<dbReference type="AlphaFoldDB" id="A0A084F1K3"/>
<dbReference type="InterPro" id="IPR000093">
    <property type="entry name" value="DNA_Rcmb_RecR"/>
</dbReference>
<evidence type="ECO:0000259" key="8">
    <source>
        <dbReference type="PROSITE" id="PS50880"/>
    </source>
</evidence>
<dbReference type="GO" id="GO:0006281">
    <property type="term" value="P:DNA repair"/>
    <property type="evidence" value="ECO:0007669"/>
    <property type="project" value="UniProtKB-UniRule"/>
</dbReference>
<feature type="zinc finger region" description="C4-type" evidence="7">
    <location>
        <begin position="57"/>
        <end position="72"/>
    </location>
</feature>
<keyword evidence="1 7" id="KW-0479">Metal-binding</keyword>